<comment type="caution">
    <text evidence="5">The sequence shown here is derived from an EMBL/GenBank/DDBJ whole genome shotgun (WGS) entry which is preliminary data.</text>
</comment>
<evidence type="ECO:0000313" key="6">
    <source>
        <dbReference type="Proteomes" id="UP000193218"/>
    </source>
</evidence>
<accession>A0A1Y1UIQ1</accession>
<feature type="compositionally biased region" description="Polar residues" evidence="3">
    <location>
        <begin position="168"/>
        <end position="186"/>
    </location>
</feature>
<keyword evidence="5" id="KW-0255">Endonuclease</keyword>
<keyword evidence="5" id="KW-0540">Nuclease</keyword>
<evidence type="ECO:0000256" key="2">
    <source>
        <dbReference type="ARBA" id="ARBA00022801"/>
    </source>
</evidence>
<evidence type="ECO:0000256" key="3">
    <source>
        <dbReference type="SAM" id="MobiDB-lite"/>
    </source>
</evidence>
<dbReference type="AlphaFoldDB" id="A0A1Y1UIQ1"/>
<gene>
    <name evidence="5" type="ORF">BD324DRAFT_674724</name>
</gene>
<reference evidence="5 6" key="1">
    <citation type="submission" date="2017-03" db="EMBL/GenBank/DDBJ databases">
        <title>Widespread Adenine N6-methylation of Active Genes in Fungi.</title>
        <authorList>
            <consortium name="DOE Joint Genome Institute"/>
            <person name="Mondo S.J."/>
            <person name="Dannebaum R.O."/>
            <person name="Kuo R.C."/>
            <person name="Louie K.B."/>
            <person name="Bewick A.J."/>
            <person name="Labutti K."/>
            <person name="Haridas S."/>
            <person name="Kuo A."/>
            <person name="Salamov A."/>
            <person name="Ahrendt S.R."/>
            <person name="Lau R."/>
            <person name="Bowen B.P."/>
            <person name="Lipzen A."/>
            <person name="Sullivan W."/>
            <person name="Andreopoulos W.B."/>
            <person name="Clum A."/>
            <person name="Lindquist E."/>
            <person name="Daum C."/>
            <person name="Northen T.R."/>
            <person name="Ramamoorthy G."/>
            <person name="Schmitz R.J."/>
            <person name="Gryganskyi A."/>
            <person name="Culley D."/>
            <person name="Magnuson J."/>
            <person name="James T.Y."/>
            <person name="O'Malley M.A."/>
            <person name="Stajich J.E."/>
            <person name="Spatafora J.W."/>
            <person name="Visel A."/>
            <person name="Grigoriev I.V."/>
        </authorList>
    </citation>
    <scope>NUCLEOTIDE SEQUENCE [LARGE SCALE GENOMIC DNA]</scope>
    <source>
        <strain evidence="5 6">NRRL Y-17943</strain>
    </source>
</reference>
<dbReference type="GO" id="GO:0000175">
    <property type="term" value="F:3'-5'-RNA exonuclease activity"/>
    <property type="evidence" value="ECO:0007669"/>
    <property type="project" value="TreeGrafter"/>
</dbReference>
<evidence type="ECO:0000256" key="1">
    <source>
        <dbReference type="ARBA" id="ARBA00010774"/>
    </source>
</evidence>
<dbReference type="RefSeq" id="XP_021871475.1">
    <property type="nucleotide sequence ID" value="XM_022018949.1"/>
</dbReference>
<comment type="similarity">
    <text evidence="1">Belongs to the CCR4/nocturin family.</text>
</comment>
<dbReference type="GeneID" id="33560758"/>
<dbReference type="InParanoid" id="A0A1Y1UIQ1"/>
<name>A0A1Y1UIQ1_9TREE</name>
<dbReference type="PANTHER" id="PTHR12121:SF45">
    <property type="entry name" value="NOCTURNIN"/>
    <property type="match status" value="1"/>
</dbReference>
<feature type="region of interest" description="Disordered" evidence="3">
    <location>
        <begin position="168"/>
        <end position="200"/>
    </location>
</feature>
<dbReference type="Pfam" id="PF03372">
    <property type="entry name" value="Exo_endo_phos"/>
    <property type="match status" value="1"/>
</dbReference>
<proteinExistence type="inferred from homology"/>
<protein>
    <submittedName>
        <fullName evidence="5">Endonuclease/exonuclease/phosphatase</fullName>
    </submittedName>
</protein>
<feature type="domain" description="Endonuclease/exonuclease/phosphatase" evidence="4">
    <location>
        <begin position="63"/>
        <end position="486"/>
    </location>
</feature>
<dbReference type="Gene3D" id="3.60.10.10">
    <property type="entry name" value="Endonuclease/exonuclease/phosphatase"/>
    <property type="match status" value="1"/>
</dbReference>
<dbReference type="GO" id="GO:0004519">
    <property type="term" value="F:endonuclease activity"/>
    <property type="evidence" value="ECO:0007669"/>
    <property type="project" value="UniProtKB-KW"/>
</dbReference>
<feature type="compositionally biased region" description="Acidic residues" evidence="3">
    <location>
        <begin position="343"/>
        <end position="358"/>
    </location>
</feature>
<dbReference type="InterPro" id="IPR036691">
    <property type="entry name" value="Endo/exonu/phosph_ase_sf"/>
</dbReference>
<organism evidence="5 6">
    <name type="scientific">Kockovaella imperatae</name>
    <dbReference type="NCBI Taxonomy" id="4999"/>
    <lineage>
        <taxon>Eukaryota</taxon>
        <taxon>Fungi</taxon>
        <taxon>Dikarya</taxon>
        <taxon>Basidiomycota</taxon>
        <taxon>Agaricomycotina</taxon>
        <taxon>Tremellomycetes</taxon>
        <taxon>Tremellales</taxon>
        <taxon>Cuniculitremaceae</taxon>
        <taxon>Kockovaella</taxon>
    </lineage>
</organism>
<dbReference type="OrthoDB" id="428734at2759"/>
<feature type="region of interest" description="Disordered" evidence="3">
    <location>
        <begin position="318"/>
        <end position="377"/>
    </location>
</feature>
<sequence length="495" mass="55220">MPYQLTPAQLELQAARRAAKLAAKANPKAAPKLSSEELERRRILKRDWVQVGQSDSKRRVRIVTWNVLAQTLVRRELFPGSDCLKWGERKPMLLAELERHSSADIICLQECDRLKEFLPAMPDHSYIEAFGPNKKHGLLIFFRRSRFRARSQRTVYLDEEELSPYTAVNGNASINGQDKQPSSSSKGDAAPGDIGRRRGGSRCTRNVGLVVALESVDALDQGIVIATTHLFWHPKFSYERIRQLIVLARAIQTFKQNEVRTPWPTILAGDLNMTPCEATYQLITSPSQALPQELVDEFETSRLVHTSVDKALSQLGPASADQIPANDDNPSTSPPAVDHDNNDEKDDDGDDDEQEPPDTDERSVAGTRHPGPNDGILSFESLVPHLREVLPEGLSSAYDTSRWVSGNEETFERRGGFKRHFENTPASLKGQNEPGYTCYTPLFKLTLDYLLLFPDDRVAFTALLRPAQSGDLSEGLPRKGICASDHLAVGCELAW</sequence>
<dbReference type="InterPro" id="IPR005135">
    <property type="entry name" value="Endo/exonuclease/phosphatase"/>
</dbReference>
<dbReference type="EMBL" id="NBSH01000006">
    <property type="protein sequence ID" value="ORX37437.1"/>
    <property type="molecule type" value="Genomic_DNA"/>
</dbReference>
<dbReference type="PANTHER" id="PTHR12121">
    <property type="entry name" value="CARBON CATABOLITE REPRESSOR PROTEIN 4"/>
    <property type="match status" value="1"/>
</dbReference>
<evidence type="ECO:0000259" key="4">
    <source>
        <dbReference type="Pfam" id="PF03372"/>
    </source>
</evidence>
<dbReference type="InterPro" id="IPR050410">
    <property type="entry name" value="CCR4/nocturin_mRNA_transcr"/>
</dbReference>
<dbReference type="FunCoup" id="A0A1Y1UIQ1">
    <property type="interactions" value="228"/>
</dbReference>
<keyword evidence="5" id="KW-0269">Exonuclease</keyword>
<dbReference type="GO" id="GO:0006139">
    <property type="term" value="P:nucleobase-containing compound metabolic process"/>
    <property type="evidence" value="ECO:0007669"/>
    <property type="project" value="UniProtKB-ARBA"/>
</dbReference>
<dbReference type="Proteomes" id="UP000193218">
    <property type="component" value="Unassembled WGS sequence"/>
</dbReference>
<evidence type="ECO:0000313" key="5">
    <source>
        <dbReference type="EMBL" id="ORX37437.1"/>
    </source>
</evidence>
<dbReference type="SUPFAM" id="SSF56219">
    <property type="entry name" value="DNase I-like"/>
    <property type="match status" value="1"/>
</dbReference>
<keyword evidence="2" id="KW-0378">Hydrolase</keyword>
<keyword evidence="6" id="KW-1185">Reference proteome</keyword>